<dbReference type="EMBL" id="JRLW01000002">
    <property type="protein sequence ID" value="KGO90425.1"/>
    <property type="molecule type" value="Genomic_DNA"/>
</dbReference>
<dbReference type="InterPro" id="IPR038765">
    <property type="entry name" value="Papain-like_cys_pep_sf"/>
</dbReference>
<dbReference type="SUPFAM" id="SSF54001">
    <property type="entry name" value="Cysteine proteinases"/>
    <property type="match status" value="1"/>
</dbReference>
<evidence type="ECO:0000313" key="2">
    <source>
        <dbReference type="Proteomes" id="UP000030121"/>
    </source>
</evidence>
<name>A0A0A2MQ65_9FLAO</name>
<evidence type="ECO:0000313" key="1">
    <source>
        <dbReference type="EMBL" id="KGO90425.1"/>
    </source>
</evidence>
<dbReference type="Pfam" id="PF05708">
    <property type="entry name" value="Peptidase_C92"/>
    <property type="match status" value="1"/>
</dbReference>
<accession>A0A0A2MQ65</accession>
<comment type="caution">
    <text evidence="1">The sequence shown here is derived from an EMBL/GenBank/DDBJ whole genome shotgun (WGS) entry which is preliminary data.</text>
</comment>
<reference evidence="1 2" key="1">
    <citation type="submission" date="2013-09" db="EMBL/GenBank/DDBJ databases">
        <authorList>
            <person name="Zeng Z."/>
            <person name="Chen C."/>
        </authorList>
    </citation>
    <scope>NUCLEOTIDE SEQUENCE [LARGE SCALE GENOMIC DNA]</scope>
    <source>
        <strain evidence="1 2">GH29-5</strain>
    </source>
</reference>
<dbReference type="RefSeq" id="WP_026980081.1">
    <property type="nucleotide sequence ID" value="NZ_AUCZ01000007.1"/>
</dbReference>
<dbReference type="Gene3D" id="3.90.1720.10">
    <property type="entry name" value="endopeptidase domain like (from Nostoc punctiforme)"/>
    <property type="match status" value="1"/>
</dbReference>
<dbReference type="InterPro" id="IPR024453">
    <property type="entry name" value="Peptidase_C92"/>
</dbReference>
<proteinExistence type="predicted"/>
<gene>
    <name evidence="1" type="ORF">Q764_02400</name>
</gene>
<protein>
    <submittedName>
        <fullName evidence="1">Uncharacterized protein</fullName>
    </submittedName>
</protein>
<keyword evidence="2" id="KW-1185">Reference proteome</keyword>
<sequence>MVCRGTKAKSGFIAEKFNLQDKNSTHVGIGYLENRSLKIFNVSDTKSEAGSSLIVDSLNSFITKDTYYISIWKCNNKPQDFENLKKICEKHKASKIKFDFSFNIEDDEKMYCSEFCCKVLVETNGDNFQFRPSIIQLDGFYKSVVHQDQLTFYPVDFFQANENFTKIYDSFIDNETVKL</sequence>
<dbReference type="AlphaFoldDB" id="A0A0A2MQ65"/>
<dbReference type="STRING" id="1121899.GCA_000430025_01629"/>
<dbReference type="Proteomes" id="UP000030121">
    <property type="component" value="Unassembled WGS sequence"/>
</dbReference>
<organism evidence="1 2">
    <name type="scientific">Flavobacterium suncheonense GH29-5 = DSM 17707</name>
    <dbReference type="NCBI Taxonomy" id="1121899"/>
    <lineage>
        <taxon>Bacteria</taxon>
        <taxon>Pseudomonadati</taxon>
        <taxon>Bacteroidota</taxon>
        <taxon>Flavobacteriia</taxon>
        <taxon>Flavobacteriales</taxon>
        <taxon>Flavobacteriaceae</taxon>
        <taxon>Flavobacterium</taxon>
    </lineage>
</organism>
<dbReference type="eggNOG" id="ENOG502ZMV2">
    <property type="taxonomic scope" value="Bacteria"/>
</dbReference>